<proteinExistence type="inferred from homology"/>
<dbReference type="Pfam" id="PF00712">
    <property type="entry name" value="DNA_pol3_beta"/>
    <property type="match status" value="1"/>
</dbReference>
<organism evidence="12 13">
    <name type="scientific">Saccharothrix espanaensis (strain ATCC 51144 / DSM 44229 / JCM 9112 / NBRC 15066 / NRRL 15764)</name>
    <dbReference type="NCBI Taxonomy" id="1179773"/>
    <lineage>
        <taxon>Bacteria</taxon>
        <taxon>Bacillati</taxon>
        <taxon>Actinomycetota</taxon>
        <taxon>Actinomycetes</taxon>
        <taxon>Pseudonocardiales</taxon>
        <taxon>Pseudonocardiaceae</taxon>
        <taxon>Saccharothrix</taxon>
    </lineage>
</organism>
<evidence type="ECO:0000259" key="11">
    <source>
        <dbReference type="Pfam" id="PF02768"/>
    </source>
</evidence>
<dbReference type="OrthoDB" id="4337829at2"/>
<dbReference type="Pfam" id="PF02768">
    <property type="entry name" value="DNA_pol3_beta_3"/>
    <property type="match status" value="1"/>
</dbReference>
<dbReference type="InterPro" id="IPR001001">
    <property type="entry name" value="DNA_polIII_beta"/>
</dbReference>
<gene>
    <name evidence="12" type="ordered locus">BN6_02940</name>
</gene>
<keyword evidence="6" id="KW-0235">DNA replication</keyword>
<dbReference type="BioCyc" id="SESP1179773:BN6_RS01440-MONOMER"/>
<evidence type="ECO:0000256" key="1">
    <source>
        <dbReference type="ARBA" id="ARBA00004496"/>
    </source>
</evidence>
<dbReference type="HOGENOM" id="CLU_038149_1_0_11"/>
<comment type="subcellular location">
    <subcellularLocation>
        <location evidence="1">Cytoplasm</location>
    </subcellularLocation>
</comment>
<evidence type="ECO:0000256" key="6">
    <source>
        <dbReference type="ARBA" id="ARBA00022705"/>
    </source>
</evidence>
<dbReference type="PANTHER" id="PTHR30478">
    <property type="entry name" value="DNA POLYMERASE III SUBUNIT BETA"/>
    <property type="match status" value="1"/>
</dbReference>
<evidence type="ECO:0000256" key="2">
    <source>
        <dbReference type="ARBA" id="ARBA00010752"/>
    </source>
</evidence>
<dbReference type="InterPro" id="IPR022635">
    <property type="entry name" value="DNA_polIII_beta_C"/>
</dbReference>
<dbReference type="PANTHER" id="PTHR30478:SF0">
    <property type="entry name" value="BETA SLIDING CLAMP"/>
    <property type="match status" value="1"/>
</dbReference>
<dbReference type="RefSeq" id="WP_015097740.1">
    <property type="nucleotide sequence ID" value="NC_019673.1"/>
</dbReference>
<evidence type="ECO:0000256" key="3">
    <source>
        <dbReference type="ARBA" id="ARBA00022490"/>
    </source>
</evidence>
<dbReference type="Gene3D" id="3.10.150.10">
    <property type="entry name" value="DNA Polymerase III, subunit A, domain 2"/>
    <property type="match status" value="3"/>
</dbReference>
<dbReference type="eggNOG" id="COG0592">
    <property type="taxonomic scope" value="Bacteria"/>
</dbReference>
<evidence type="ECO:0000256" key="8">
    <source>
        <dbReference type="ARBA" id="ARBA00023125"/>
    </source>
</evidence>
<comment type="similarity">
    <text evidence="2">Belongs to the beta sliding clamp family.</text>
</comment>
<dbReference type="InterPro" id="IPR022634">
    <property type="entry name" value="DNA_polIII_beta_N"/>
</dbReference>
<keyword evidence="5 12" id="KW-0548">Nucleotidyltransferase</keyword>
<dbReference type="GO" id="GO:0003677">
    <property type="term" value="F:DNA binding"/>
    <property type="evidence" value="ECO:0007669"/>
    <property type="project" value="UniProtKB-KW"/>
</dbReference>
<dbReference type="KEGG" id="sesp:BN6_02940"/>
<dbReference type="EC" id="2.7.7.7" evidence="12"/>
<dbReference type="GO" id="GO:0008408">
    <property type="term" value="F:3'-5' exonuclease activity"/>
    <property type="evidence" value="ECO:0007669"/>
    <property type="project" value="InterPro"/>
</dbReference>
<evidence type="ECO:0000259" key="10">
    <source>
        <dbReference type="Pfam" id="PF02767"/>
    </source>
</evidence>
<evidence type="ECO:0000313" key="12">
    <source>
        <dbReference type="EMBL" id="CCH27626.1"/>
    </source>
</evidence>
<dbReference type="STRING" id="1179773.BN6_02940"/>
<keyword evidence="13" id="KW-1185">Reference proteome</keyword>
<feature type="domain" description="DNA polymerase III beta sliding clamp C-terminal" evidence="11">
    <location>
        <begin position="249"/>
        <end position="351"/>
    </location>
</feature>
<dbReference type="InterPro" id="IPR046938">
    <property type="entry name" value="DNA_clamp_sf"/>
</dbReference>
<evidence type="ECO:0000259" key="9">
    <source>
        <dbReference type="Pfam" id="PF00712"/>
    </source>
</evidence>
<evidence type="ECO:0000313" key="13">
    <source>
        <dbReference type="Proteomes" id="UP000006281"/>
    </source>
</evidence>
<dbReference type="SUPFAM" id="SSF55979">
    <property type="entry name" value="DNA clamp"/>
    <property type="match status" value="3"/>
</dbReference>
<dbReference type="PATRIC" id="fig|1179773.3.peg.298"/>
<dbReference type="GO" id="GO:0009360">
    <property type="term" value="C:DNA polymerase III complex"/>
    <property type="evidence" value="ECO:0007669"/>
    <property type="project" value="InterPro"/>
</dbReference>
<keyword evidence="3" id="KW-0963">Cytoplasm</keyword>
<dbReference type="Pfam" id="PF02767">
    <property type="entry name" value="DNA_pol3_beta_2"/>
    <property type="match status" value="1"/>
</dbReference>
<protein>
    <submittedName>
        <fullName evidence="12">DNA polymerase III subunit beta</fullName>
        <ecNumber evidence="12">2.7.7.7</ecNumber>
    </submittedName>
</protein>
<dbReference type="CDD" id="cd00140">
    <property type="entry name" value="beta_clamp"/>
    <property type="match status" value="1"/>
</dbReference>
<dbReference type="GO" id="GO:0005737">
    <property type="term" value="C:cytoplasm"/>
    <property type="evidence" value="ECO:0007669"/>
    <property type="project" value="UniProtKB-SubCell"/>
</dbReference>
<reference evidence="12 13" key="1">
    <citation type="journal article" date="2012" name="BMC Genomics">
        <title>Complete genome sequence of Saccharothrix espanaensis DSM 44229T and comparison to the other completely sequenced Pseudonocardiaceae.</title>
        <authorList>
            <person name="Strobel T."/>
            <person name="Al-Dilaimi A."/>
            <person name="Blom J."/>
            <person name="Gessner A."/>
            <person name="Kalinowski J."/>
            <person name="Luzhetska M."/>
            <person name="Puhler A."/>
            <person name="Szczepanowski R."/>
            <person name="Bechthold A."/>
            <person name="Ruckert C."/>
        </authorList>
    </citation>
    <scope>NUCLEOTIDE SEQUENCE [LARGE SCALE GENOMIC DNA]</scope>
    <source>
        <strain evidence="13">ATCC 51144 / DSM 44229 / JCM 9112 / NBRC 15066 / NRRL 15764</strain>
    </source>
</reference>
<keyword evidence="4 12" id="KW-0808">Transferase</keyword>
<name>K0JQ37_SACES</name>
<dbReference type="EMBL" id="HE804045">
    <property type="protein sequence ID" value="CCH27626.1"/>
    <property type="molecule type" value="Genomic_DNA"/>
</dbReference>
<dbReference type="Proteomes" id="UP000006281">
    <property type="component" value="Chromosome"/>
</dbReference>
<keyword evidence="8" id="KW-0238">DNA-binding</keyword>
<dbReference type="AlphaFoldDB" id="K0JQ37"/>
<evidence type="ECO:0000256" key="4">
    <source>
        <dbReference type="ARBA" id="ARBA00022679"/>
    </source>
</evidence>
<accession>K0JQ37</accession>
<dbReference type="GO" id="GO:0006271">
    <property type="term" value="P:DNA strand elongation involved in DNA replication"/>
    <property type="evidence" value="ECO:0007669"/>
    <property type="project" value="TreeGrafter"/>
</dbReference>
<feature type="domain" description="DNA polymerase III beta sliding clamp N-terminal" evidence="9">
    <location>
        <begin position="1"/>
        <end position="116"/>
    </location>
</feature>
<dbReference type="SMART" id="SM00480">
    <property type="entry name" value="POL3Bc"/>
    <property type="match status" value="1"/>
</dbReference>
<evidence type="ECO:0000256" key="7">
    <source>
        <dbReference type="ARBA" id="ARBA00022932"/>
    </source>
</evidence>
<sequence length="366" mass="38679">MDLTATTADLAAAATEVARLLPTRVLDPVLAGLVLRAGPAGVELVGSDREHAVRLSRPATVHTDGAVLVPARRLADTLRGLEDDQVRLVVEGSRLAVRTSAARFALPLLDLASHPGVPPLPPVAGRMPSEVLVAALTPVAGATSKDDALPIFTGVRMLAVGDHLEMIATDRYRMAFATVPWSAEGSLNVLAPAALLADVSRLPQHTVVTIHADDDRIALSWPGGSVSTTLLAAPFPDDRARKLLEAIIDSTVVVEADALAGAVRRATPYSGPHGSVTLQVEDSELRVRGSDPQTGESEESVKATIEGNRVTKTFQARYLADALRAFSGRRVELRIQDGLRSTVLTSQPGEDGVELKYLVVPLRTVA</sequence>
<dbReference type="GO" id="GO:0003887">
    <property type="term" value="F:DNA-directed DNA polymerase activity"/>
    <property type="evidence" value="ECO:0007669"/>
    <property type="project" value="UniProtKB-KW"/>
</dbReference>
<evidence type="ECO:0000256" key="5">
    <source>
        <dbReference type="ARBA" id="ARBA00022695"/>
    </source>
</evidence>
<feature type="domain" description="DNA polymerase III beta sliding clamp central" evidence="10">
    <location>
        <begin position="128"/>
        <end position="237"/>
    </location>
</feature>
<dbReference type="NCBIfam" id="TIGR00663">
    <property type="entry name" value="dnan"/>
    <property type="match status" value="1"/>
</dbReference>
<keyword evidence="7" id="KW-0239">DNA-directed DNA polymerase</keyword>
<dbReference type="InterPro" id="IPR022637">
    <property type="entry name" value="DNA_polIII_beta_cen"/>
</dbReference>